<proteinExistence type="predicted"/>
<dbReference type="InterPro" id="IPR036291">
    <property type="entry name" value="NAD(P)-bd_dom_sf"/>
</dbReference>
<dbReference type="AlphaFoldDB" id="A0AA35TQ13"/>
<comment type="caution">
    <text evidence="5">The sequence shown here is derived from an EMBL/GenBank/DDBJ whole genome shotgun (WGS) entry which is preliminary data.</text>
</comment>
<dbReference type="InterPro" id="IPR011032">
    <property type="entry name" value="GroES-like_sf"/>
</dbReference>
<dbReference type="InterPro" id="IPR014189">
    <property type="entry name" value="Quinone_OxRdtase_PIG3"/>
</dbReference>
<dbReference type="GO" id="GO:0070402">
    <property type="term" value="F:NADPH binding"/>
    <property type="evidence" value="ECO:0007669"/>
    <property type="project" value="TreeGrafter"/>
</dbReference>
<keyword evidence="6" id="KW-1185">Reference proteome</keyword>
<dbReference type="SMART" id="SM00829">
    <property type="entry name" value="PKS_ER"/>
    <property type="match status" value="1"/>
</dbReference>
<evidence type="ECO:0000256" key="3">
    <source>
        <dbReference type="SAM" id="MobiDB-lite"/>
    </source>
</evidence>
<dbReference type="NCBIfam" id="TIGR02824">
    <property type="entry name" value="quinone_pig3"/>
    <property type="match status" value="1"/>
</dbReference>
<organism evidence="5 6">
    <name type="scientific">Geodia barretti</name>
    <name type="common">Barrett's horny sponge</name>
    <dbReference type="NCBI Taxonomy" id="519541"/>
    <lineage>
        <taxon>Eukaryota</taxon>
        <taxon>Metazoa</taxon>
        <taxon>Porifera</taxon>
        <taxon>Demospongiae</taxon>
        <taxon>Heteroscleromorpha</taxon>
        <taxon>Tetractinellida</taxon>
        <taxon>Astrophorina</taxon>
        <taxon>Geodiidae</taxon>
        <taxon>Geodia</taxon>
    </lineage>
</organism>
<dbReference type="InterPro" id="IPR020843">
    <property type="entry name" value="ER"/>
</dbReference>
<dbReference type="InterPro" id="IPR013154">
    <property type="entry name" value="ADH-like_N"/>
</dbReference>
<sequence>MRAAVITEPGGPDVLKVREVPDPVPGPDDVLVDVKASALNRADTLQRQGGYPAPPGSPDDIPGLEFSGVVVEAGANVTDLSAGDRVFGLLGGGGYASRVVTHSRMAMRIPKGLDFEQAAAFPEVFFTAYDALFNHCELAMGESVLIHAAGSGVGTAAVQLAHSAGAYVFGTAGSEDKLQGAKDLGMDVGINYREQDFSAVVREHTGGAGVDVLLDVIGADYWDRNLASLALRGRLVLVGTMGGGAVQADLRPLMFKRLRVHGTVLRSRPIEEKIALTNQIKRHVLPLIDSGAMKPVVDKVFPLAEAGEAHRYMESNANFGKIVLSME</sequence>
<dbReference type="InterPro" id="IPR013149">
    <property type="entry name" value="ADH-like_C"/>
</dbReference>
<evidence type="ECO:0000256" key="1">
    <source>
        <dbReference type="ARBA" id="ARBA00022857"/>
    </source>
</evidence>
<reference evidence="5" key="1">
    <citation type="submission" date="2023-03" db="EMBL/GenBank/DDBJ databases">
        <authorList>
            <person name="Steffen K."/>
            <person name="Cardenas P."/>
        </authorList>
    </citation>
    <scope>NUCLEOTIDE SEQUENCE</scope>
</reference>
<keyword evidence="1" id="KW-0521">NADP</keyword>
<dbReference type="SUPFAM" id="SSF51735">
    <property type="entry name" value="NAD(P)-binding Rossmann-fold domains"/>
    <property type="match status" value="1"/>
</dbReference>
<evidence type="ECO:0000313" key="5">
    <source>
        <dbReference type="EMBL" id="CAI8052320.1"/>
    </source>
</evidence>
<dbReference type="PANTHER" id="PTHR48106:SF8">
    <property type="entry name" value="OS02G0805600 PROTEIN"/>
    <property type="match status" value="1"/>
</dbReference>
<dbReference type="Pfam" id="PF00107">
    <property type="entry name" value="ADH_zinc_N"/>
    <property type="match status" value="1"/>
</dbReference>
<dbReference type="GO" id="GO:0016651">
    <property type="term" value="F:oxidoreductase activity, acting on NAD(P)H"/>
    <property type="evidence" value="ECO:0007669"/>
    <property type="project" value="TreeGrafter"/>
</dbReference>
<evidence type="ECO:0000313" key="6">
    <source>
        <dbReference type="Proteomes" id="UP001174909"/>
    </source>
</evidence>
<dbReference type="Proteomes" id="UP001174909">
    <property type="component" value="Unassembled WGS sequence"/>
</dbReference>
<evidence type="ECO:0000259" key="4">
    <source>
        <dbReference type="SMART" id="SM00829"/>
    </source>
</evidence>
<dbReference type="Pfam" id="PF08240">
    <property type="entry name" value="ADH_N"/>
    <property type="match status" value="1"/>
</dbReference>
<feature type="region of interest" description="Disordered" evidence="3">
    <location>
        <begin position="1"/>
        <end position="28"/>
    </location>
</feature>
<dbReference type="Gene3D" id="3.90.180.10">
    <property type="entry name" value="Medium-chain alcohol dehydrogenases, catalytic domain"/>
    <property type="match status" value="1"/>
</dbReference>
<dbReference type="PANTHER" id="PTHR48106">
    <property type="entry name" value="QUINONE OXIDOREDUCTASE PIG3-RELATED"/>
    <property type="match status" value="1"/>
</dbReference>
<feature type="domain" description="Enoyl reductase (ER)" evidence="4">
    <location>
        <begin position="10"/>
        <end position="324"/>
    </location>
</feature>
<name>A0AA35TQ13_GEOBA</name>
<dbReference type="Gene3D" id="3.40.50.720">
    <property type="entry name" value="NAD(P)-binding Rossmann-like Domain"/>
    <property type="match status" value="1"/>
</dbReference>
<gene>
    <name evidence="5" type="ORF">GBAR_LOCUS28620</name>
</gene>
<dbReference type="CDD" id="cd05276">
    <property type="entry name" value="p53_inducible_oxidoreductase"/>
    <property type="match status" value="1"/>
</dbReference>
<accession>A0AA35TQ13</accession>
<protein>
    <submittedName>
        <fullName evidence="5">Quinone oxidoreductase PIG3</fullName>
    </submittedName>
</protein>
<evidence type="ECO:0000256" key="2">
    <source>
        <dbReference type="ARBA" id="ARBA00023002"/>
    </source>
</evidence>
<dbReference type="EMBL" id="CASHTH010004000">
    <property type="protein sequence ID" value="CAI8052320.1"/>
    <property type="molecule type" value="Genomic_DNA"/>
</dbReference>
<dbReference type="SUPFAM" id="SSF50129">
    <property type="entry name" value="GroES-like"/>
    <property type="match status" value="1"/>
</dbReference>
<keyword evidence="2" id="KW-0560">Oxidoreductase</keyword>